<dbReference type="Proteomes" id="UP000026960">
    <property type="component" value="Chromosome 12"/>
</dbReference>
<dbReference type="Gramene" id="OBART12G14920.1">
    <property type="protein sequence ID" value="OBART12G14920.1"/>
    <property type="gene ID" value="OBART12G14920"/>
</dbReference>
<reference evidence="2" key="2">
    <citation type="submission" date="2015-03" db="UniProtKB">
        <authorList>
            <consortium name="EnsemblPlants"/>
        </authorList>
    </citation>
    <scope>IDENTIFICATION</scope>
</reference>
<reference evidence="2" key="1">
    <citation type="journal article" date="2009" name="Rice">
        <title>De Novo Next Generation Sequencing of Plant Genomes.</title>
        <authorList>
            <person name="Rounsley S."/>
            <person name="Marri P.R."/>
            <person name="Yu Y."/>
            <person name="He R."/>
            <person name="Sisneros N."/>
            <person name="Goicoechea J.L."/>
            <person name="Lee S.J."/>
            <person name="Angelova A."/>
            <person name="Kudrna D."/>
            <person name="Luo M."/>
            <person name="Affourtit J."/>
            <person name="Desany B."/>
            <person name="Knight J."/>
            <person name="Niazi F."/>
            <person name="Egholm M."/>
            <person name="Wing R.A."/>
        </authorList>
    </citation>
    <scope>NUCLEOTIDE SEQUENCE [LARGE SCALE GENOMIC DNA]</scope>
    <source>
        <strain evidence="2">cv. IRGC 105608</strain>
    </source>
</reference>
<feature type="compositionally biased region" description="Basic and acidic residues" evidence="1">
    <location>
        <begin position="55"/>
        <end position="70"/>
    </location>
</feature>
<proteinExistence type="predicted"/>
<sequence length="115" mass="12409">MNTPCSCIICGVGEKDCDLAPFTPVGSRGPPPGGLPPTPGGVHLRRKGPYRRPRKPTESKEGSRLREVRSQAKCLGDLRAQSRALKATELARGPRRIWSWLKGLQSSYQESGAGA</sequence>
<feature type="compositionally biased region" description="Pro residues" evidence="1">
    <location>
        <begin position="29"/>
        <end position="39"/>
    </location>
</feature>
<accession>A0A0D3HVF6</accession>
<feature type="region of interest" description="Disordered" evidence="1">
    <location>
        <begin position="21"/>
        <end position="70"/>
    </location>
</feature>
<feature type="compositionally biased region" description="Basic residues" evidence="1">
    <location>
        <begin position="43"/>
        <end position="54"/>
    </location>
</feature>
<keyword evidence="3" id="KW-1185">Reference proteome</keyword>
<dbReference type="AlphaFoldDB" id="A0A0D3HVF6"/>
<evidence type="ECO:0000313" key="2">
    <source>
        <dbReference type="EnsemblPlants" id="OBART12G14920.1"/>
    </source>
</evidence>
<organism evidence="2">
    <name type="scientific">Oryza barthii</name>
    <dbReference type="NCBI Taxonomy" id="65489"/>
    <lineage>
        <taxon>Eukaryota</taxon>
        <taxon>Viridiplantae</taxon>
        <taxon>Streptophyta</taxon>
        <taxon>Embryophyta</taxon>
        <taxon>Tracheophyta</taxon>
        <taxon>Spermatophyta</taxon>
        <taxon>Magnoliopsida</taxon>
        <taxon>Liliopsida</taxon>
        <taxon>Poales</taxon>
        <taxon>Poaceae</taxon>
        <taxon>BOP clade</taxon>
        <taxon>Oryzoideae</taxon>
        <taxon>Oryzeae</taxon>
        <taxon>Oryzinae</taxon>
        <taxon>Oryza</taxon>
    </lineage>
</organism>
<dbReference type="HOGENOM" id="CLU_2112708_0_0_1"/>
<dbReference type="EnsemblPlants" id="OBART12G14920.1">
    <property type="protein sequence ID" value="OBART12G14920.1"/>
    <property type="gene ID" value="OBART12G14920"/>
</dbReference>
<evidence type="ECO:0000256" key="1">
    <source>
        <dbReference type="SAM" id="MobiDB-lite"/>
    </source>
</evidence>
<protein>
    <submittedName>
        <fullName evidence="2">Uncharacterized protein</fullName>
    </submittedName>
</protein>
<dbReference type="PaxDb" id="65489-OBART12G14920.1"/>
<name>A0A0D3HVF6_9ORYZ</name>
<evidence type="ECO:0000313" key="3">
    <source>
        <dbReference type="Proteomes" id="UP000026960"/>
    </source>
</evidence>